<dbReference type="EMBL" id="CP022385">
    <property type="protein sequence ID" value="ATA84784.1"/>
    <property type="molecule type" value="Genomic_DNA"/>
</dbReference>
<reference evidence="4 6" key="3">
    <citation type="submission" date="2018-06" db="EMBL/GenBank/DDBJ databases">
        <authorList>
            <consortium name="Pathogen Informatics"/>
            <person name="Doyle S."/>
        </authorList>
    </citation>
    <scope>NUCLEOTIDE SEQUENCE [LARGE SCALE GENOMIC DNA]</scope>
    <source>
        <strain evidence="4 6">NCTC11653</strain>
    </source>
</reference>
<feature type="compositionally biased region" description="Low complexity" evidence="1">
    <location>
        <begin position="55"/>
        <end position="65"/>
    </location>
</feature>
<reference evidence="3" key="1">
    <citation type="journal article" date="2017" name="Genome Announc.">
        <title>Twelve Complete Reference Genomes of Clinical Isolates in the Capnocytophaga Genus.</title>
        <authorList>
            <person name="Villarma A."/>
            <person name="Gulvik C.A."/>
            <person name="Rowe L.A."/>
            <person name="Sheth M."/>
            <person name="Juieng P."/>
            <person name="Nicholson A.C."/>
            <person name="Loparev V.N."/>
            <person name="McQuiston J.R."/>
        </authorList>
    </citation>
    <scope>NUCLEOTIDE SEQUENCE</scope>
    <source>
        <strain evidence="3">KC1668</strain>
    </source>
</reference>
<dbReference type="EMBL" id="UAVP01000008">
    <property type="protein sequence ID" value="SQA75424.1"/>
    <property type="molecule type" value="Genomic_DNA"/>
</dbReference>
<evidence type="ECO:0000256" key="2">
    <source>
        <dbReference type="SAM" id="SignalP"/>
    </source>
</evidence>
<keyword evidence="2" id="KW-0732">Signal</keyword>
<feature type="chain" id="PRO_5043802480" description="Lipoprotein" evidence="2">
    <location>
        <begin position="26"/>
        <end position="184"/>
    </location>
</feature>
<keyword evidence="5" id="KW-1185">Reference proteome</keyword>
<evidence type="ECO:0000313" key="5">
    <source>
        <dbReference type="Proteomes" id="UP000217301"/>
    </source>
</evidence>
<protein>
    <recommendedName>
        <fullName evidence="7">Lipoprotein</fullName>
    </recommendedName>
</protein>
<dbReference type="Proteomes" id="UP000217301">
    <property type="component" value="Chromosome"/>
</dbReference>
<dbReference type="AlphaFoldDB" id="A0AAX2IBI9"/>
<evidence type="ECO:0000313" key="6">
    <source>
        <dbReference type="Proteomes" id="UP000249902"/>
    </source>
</evidence>
<gene>
    <name evidence="3" type="ORF">CGC55_09810</name>
    <name evidence="4" type="ORF">NCTC11653_01329</name>
</gene>
<dbReference type="KEGG" id="cspu:CGC55_09810"/>
<feature type="signal peptide" evidence="2">
    <location>
        <begin position="1"/>
        <end position="25"/>
    </location>
</feature>
<feature type="region of interest" description="Disordered" evidence="1">
    <location>
        <begin position="28"/>
        <end position="68"/>
    </location>
</feature>
<dbReference type="RefSeq" id="WP_002679237.1">
    <property type="nucleotide sequence ID" value="NZ_CP022385.1"/>
</dbReference>
<name>A0AAX2IBI9_CAPSP</name>
<organism evidence="4 6">
    <name type="scientific">Capnocytophaga sputigena</name>
    <dbReference type="NCBI Taxonomy" id="1019"/>
    <lineage>
        <taxon>Bacteria</taxon>
        <taxon>Pseudomonadati</taxon>
        <taxon>Bacteroidota</taxon>
        <taxon>Flavobacteriia</taxon>
        <taxon>Flavobacteriales</taxon>
        <taxon>Flavobacteriaceae</taxon>
        <taxon>Capnocytophaga</taxon>
    </lineage>
</organism>
<dbReference type="PROSITE" id="PS51257">
    <property type="entry name" value="PROKAR_LIPOPROTEIN"/>
    <property type="match status" value="1"/>
</dbReference>
<accession>A0AAX2IBI9</accession>
<proteinExistence type="predicted"/>
<dbReference type="Proteomes" id="UP000249902">
    <property type="component" value="Unassembled WGS sequence"/>
</dbReference>
<reference evidence="5" key="2">
    <citation type="submission" date="2017-06" db="EMBL/GenBank/DDBJ databases">
        <title>Capnocytophaga spp. assemblies.</title>
        <authorList>
            <person name="Gulvik C.A."/>
        </authorList>
    </citation>
    <scope>NUCLEOTIDE SEQUENCE [LARGE SCALE GENOMIC DNA]</scope>
    <source>
        <strain evidence="5">KC1668</strain>
    </source>
</reference>
<sequence>MKSILKKSVLVVVLVVFGLTFTSCQKDSDKQDELKKPNKVEYDGSSNEDSDNIKPGNPNNGNNNNQSPASEKQLLINKIKEIDAIIGDEHTIYVAHDSREVLTFVYNKKDGFVESTSSNYLLDINPSNIDQKDIIYAYRTKYIEKEYINKRIININDPNEKWAKKIIEAFLKIDTNKKVEKIEY</sequence>
<feature type="compositionally biased region" description="Basic and acidic residues" evidence="1">
    <location>
        <begin position="28"/>
        <end position="42"/>
    </location>
</feature>
<evidence type="ECO:0000313" key="3">
    <source>
        <dbReference type="EMBL" id="ATA84784.1"/>
    </source>
</evidence>
<evidence type="ECO:0000313" key="4">
    <source>
        <dbReference type="EMBL" id="SQA75424.1"/>
    </source>
</evidence>
<evidence type="ECO:0000256" key="1">
    <source>
        <dbReference type="SAM" id="MobiDB-lite"/>
    </source>
</evidence>
<evidence type="ECO:0008006" key="7">
    <source>
        <dbReference type="Google" id="ProtNLM"/>
    </source>
</evidence>